<dbReference type="EMBL" id="CM047906">
    <property type="protein sequence ID" value="KAJ0087073.1"/>
    <property type="molecule type" value="Genomic_DNA"/>
</dbReference>
<protein>
    <submittedName>
        <fullName evidence="1">Uncharacterized protein</fullName>
    </submittedName>
</protein>
<sequence length="618" mass="69851">MNTRVRSTLQSMKATPKQDKEKANMRGSKVAAAKKAITSRRTSSRERKMALQQDVDKLKKKLRHEENVHRALERAFNRPLGALPRLPPYLPPSTKELLAEVAVLEEEVVRLEEQVVHFRQDLYQEAIYISSSRKNMENSAESCEPCVNKNPKQAQFKRSAGNVGESTTSTISQLTSVSNDGRGKENQSCTNSVKKNKGSSVHKVQPIRTPVKRTLIVSKLEDKHLAPQKLQLECRVRDPDNAEARTISISNERLSGDDGPNKISEDILKCLSSILFRMSKVKSKGTADTLPSLSAIVSQESREETEFRDPYGICSQFGKRDIGPYKHLFAIEAHSINPNRTSSSMFLLHRLKIPPWETCVCQFTEPHPSGEACILDKHLQFLHDECIPRAWITRESRNGRCIDAKGNTKCWGPLVKCNYYGTFYPQIALSLKICKYLIPLQALSLFINNCPATSSTQLLCKLLQLLFSSSFCNLPLSTQQTFSKGARNDEMTARCVFGLELSEPLVTFALSCGSWSSPAVRVYTASQVENELEVAKREYLQAAIGISAEKFAVPKLLDWYLLDFAKDFESLLDWICLQLPCELGKKAIQCLERGKREPSFQFIQVMPYEFSFRYLLYT</sequence>
<proteinExistence type="predicted"/>
<organism evidence="1 2">
    <name type="scientific">Pistacia atlantica</name>
    <dbReference type="NCBI Taxonomy" id="434234"/>
    <lineage>
        <taxon>Eukaryota</taxon>
        <taxon>Viridiplantae</taxon>
        <taxon>Streptophyta</taxon>
        <taxon>Embryophyta</taxon>
        <taxon>Tracheophyta</taxon>
        <taxon>Spermatophyta</taxon>
        <taxon>Magnoliopsida</taxon>
        <taxon>eudicotyledons</taxon>
        <taxon>Gunneridae</taxon>
        <taxon>Pentapetalae</taxon>
        <taxon>rosids</taxon>
        <taxon>malvids</taxon>
        <taxon>Sapindales</taxon>
        <taxon>Anacardiaceae</taxon>
        <taxon>Pistacia</taxon>
    </lineage>
</organism>
<keyword evidence="2" id="KW-1185">Reference proteome</keyword>
<evidence type="ECO:0000313" key="1">
    <source>
        <dbReference type="EMBL" id="KAJ0087073.1"/>
    </source>
</evidence>
<dbReference type="Proteomes" id="UP001164250">
    <property type="component" value="Chromosome 10"/>
</dbReference>
<evidence type="ECO:0000313" key="2">
    <source>
        <dbReference type="Proteomes" id="UP001164250"/>
    </source>
</evidence>
<accession>A0ACC1AKB7</accession>
<reference evidence="2" key="1">
    <citation type="journal article" date="2023" name="G3 (Bethesda)">
        <title>Genome assembly and association tests identify interacting loci associated with vigor, precocity, and sex in interspecific pistachio rootstocks.</title>
        <authorList>
            <person name="Palmer W."/>
            <person name="Jacygrad E."/>
            <person name="Sagayaradj S."/>
            <person name="Cavanaugh K."/>
            <person name="Han R."/>
            <person name="Bertier L."/>
            <person name="Beede B."/>
            <person name="Kafkas S."/>
            <person name="Golino D."/>
            <person name="Preece J."/>
            <person name="Michelmore R."/>
        </authorList>
    </citation>
    <scope>NUCLEOTIDE SEQUENCE [LARGE SCALE GENOMIC DNA]</scope>
</reference>
<name>A0ACC1AKB7_9ROSI</name>
<gene>
    <name evidence="1" type="ORF">Patl1_09020</name>
</gene>
<comment type="caution">
    <text evidence="1">The sequence shown here is derived from an EMBL/GenBank/DDBJ whole genome shotgun (WGS) entry which is preliminary data.</text>
</comment>